<sequence>LTLTPTLCAHLLKPGHLKKGRFFTCFNRGVAASQNRYLDILRRIIVRPLRFVLLALTLTLLMLWQYQKLASGFLPEEDQGAVMVQFTLPSGSPMAMTEAVGADITRYFMAEEEDNLNVIFMVTGRNNAGSGQNVGMAFAELKHWDARPGEQNSAQAIIARANRYFLKNARLATISVMSPPTVRGLGQSSGFELWLQDSAENGRQALIEAQTTLLTAARQTPTLDAVRINSLEEKAQLQVDIDRQKAQAQGLDQAAINSTLSAAWGGVYINDFIDRGRVKRVYMQGDAAWRSTPDNLSAWFVRGDSNNMASFDSFSSFRWTTGPQMLQRFNGLSAVQFQGNAAPGVSSGAAMATMSELVGELSGFERQWSGLSWQEQTSSVQTLWVYLASLAFMFLCLAALYESWSIPVAVLLIVPLGILGAVSASLLAGYENDIYFQVGMLTTMGLSAKNAILIVEFALARFQQGKTLADAALEGARLRLRPIVMTSLAFVVGVIPLVLSTGAGASSQREIGAAVIGGMLTGTLLTLLFVPLFFLLVQQGMMRLKGRKR</sequence>
<dbReference type="SUPFAM" id="SSF82693">
    <property type="entry name" value="Multidrug efflux transporter AcrB pore domain, PN1, PN2, PC1 and PC2 subdomains"/>
    <property type="match status" value="1"/>
</dbReference>
<dbReference type="Proteomes" id="UP000234661">
    <property type="component" value="Unassembled WGS sequence"/>
</dbReference>
<comment type="caution">
    <text evidence="4">The sequence shown here is derived from an EMBL/GenBank/DDBJ whole genome shotgun (WGS) entry which is preliminary data.</text>
</comment>
<keyword evidence="1 3" id="KW-0812">Transmembrane</keyword>
<dbReference type="SUPFAM" id="SSF82714">
    <property type="entry name" value="Multidrug efflux transporter AcrB TolC docking domain, DN and DC subdomains"/>
    <property type="match status" value="1"/>
</dbReference>
<name>A0A2J4YR15_9ENTR</name>
<evidence type="ECO:0000256" key="2">
    <source>
        <dbReference type="ARBA" id="ARBA00022989"/>
    </source>
</evidence>
<dbReference type="InterPro" id="IPR027463">
    <property type="entry name" value="AcrB_DN_DC_subdom"/>
</dbReference>
<proteinExistence type="predicted"/>
<dbReference type="GO" id="GO:0005886">
    <property type="term" value="C:plasma membrane"/>
    <property type="evidence" value="ECO:0007669"/>
    <property type="project" value="TreeGrafter"/>
</dbReference>
<dbReference type="AlphaFoldDB" id="A0A2J4YR15"/>
<dbReference type="Gene3D" id="1.20.1640.10">
    <property type="entry name" value="Multidrug efflux transporter AcrB transmembrane domain"/>
    <property type="match status" value="2"/>
</dbReference>
<dbReference type="Gene3D" id="3.30.70.1440">
    <property type="entry name" value="Multidrug efflux transporter AcrB pore domain"/>
    <property type="match status" value="1"/>
</dbReference>
<evidence type="ECO:0000256" key="3">
    <source>
        <dbReference type="SAM" id="Phobius"/>
    </source>
</evidence>
<evidence type="ECO:0000313" key="4">
    <source>
        <dbReference type="EMBL" id="PLM53296.1"/>
    </source>
</evidence>
<accession>A0A2J4YR15</accession>
<dbReference type="SUPFAM" id="SSF82866">
    <property type="entry name" value="Multidrug efflux transporter AcrB transmembrane domain"/>
    <property type="match status" value="1"/>
</dbReference>
<feature type="transmembrane region" description="Helical" evidence="3">
    <location>
        <begin position="44"/>
        <end position="64"/>
    </location>
</feature>
<protein>
    <submittedName>
        <fullName evidence="4">Hydrophobe/amphiphile efflux-1 family RND transporter</fullName>
    </submittedName>
</protein>
<dbReference type="PRINTS" id="PR00702">
    <property type="entry name" value="ACRIFLAVINRP"/>
</dbReference>
<dbReference type="EMBL" id="PIET01001019">
    <property type="protein sequence ID" value="PLM53296.1"/>
    <property type="molecule type" value="Genomic_DNA"/>
</dbReference>
<feature type="transmembrane region" description="Helical" evidence="3">
    <location>
        <begin position="511"/>
        <end position="537"/>
    </location>
</feature>
<keyword evidence="2 3" id="KW-1133">Transmembrane helix</keyword>
<dbReference type="PANTHER" id="PTHR32063:SF32">
    <property type="entry name" value="AMINOGLYCOSIDE EFFLUX PUMP-RELATED"/>
    <property type="match status" value="1"/>
</dbReference>
<organism evidence="4 5">
    <name type="scientific">Klebsiella michiganensis</name>
    <dbReference type="NCBI Taxonomy" id="1134687"/>
    <lineage>
        <taxon>Bacteria</taxon>
        <taxon>Pseudomonadati</taxon>
        <taxon>Pseudomonadota</taxon>
        <taxon>Gammaproteobacteria</taxon>
        <taxon>Enterobacterales</taxon>
        <taxon>Enterobacteriaceae</taxon>
        <taxon>Klebsiella/Raoultella group</taxon>
        <taxon>Klebsiella</taxon>
    </lineage>
</organism>
<dbReference type="PANTHER" id="PTHR32063">
    <property type="match status" value="1"/>
</dbReference>
<dbReference type="Pfam" id="PF00873">
    <property type="entry name" value="ACR_tran"/>
    <property type="match status" value="1"/>
</dbReference>
<feature type="transmembrane region" description="Helical" evidence="3">
    <location>
        <begin position="408"/>
        <end position="428"/>
    </location>
</feature>
<evidence type="ECO:0000256" key="1">
    <source>
        <dbReference type="ARBA" id="ARBA00022692"/>
    </source>
</evidence>
<dbReference type="GO" id="GO:0042910">
    <property type="term" value="F:xenobiotic transmembrane transporter activity"/>
    <property type="evidence" value="ECO:0007669"/>
    <property type="project" value="TreeGrafter"/>
</dbReference>
<dbReference type="InterPro" id="IPR001036">
    <property type="entry name" value="Acrflvin-R"/>
</dbReference>
<gene>
    <name evidence="4" type="ORF">CWM85_25485</name>
</gene>
<dbReference type="Gene3D" id="3.30.2090.10">
    <property type="entry name" value="Multidrug efflux transporter AcrB TolC docking domain, DN and DC subdomains"/>
    <property type="match status" value="1"/>
</dbReference>
<dbReference type="Gene3D" id="3.30.70.1430">
    <property type="entry name" value="Multidrug efflux transporter AcrB pore domain"/>
    <property type="match status" value="1"/>
</dbReference>
<evidence type="ECO:0000313" key="5">
    <source>
        <dbReference type="Proteomes" id="UP000234661"/>
    </source>
</evidence>
<keyword evidence="3" id="KW-0472">Membrane</keyword>
<reference evidence="4 5" key="2">
    <citation type="submission" date="2018-01" db="EMBL/GenBank/DDBJ databases">
        <title>Genomic study of Klebsiella pneumoniae.</title>
        <authorList>
            <person name="Yang Y."/>
            <person name="Bicalho R."/>
        </authorList>
    </citation>
    <scope>NUCLEOTIDE SEQUENCE [LARGE SCALE GENOMIC DNA]</scope>
    <source>
        <strain evidence="4 5">A2</strain>
    </source>
</reference>
<reference evidence="4 5" key="1">
    <citation type="submission" date="2017-11" db="EMBL/GenBank/DDBJ databases">
        <authorList>
            <person name="Han C.G."/>
        </authorList>
    </citation>
    <scope>NUCLEOTIDE SEQUENCE [LARGE SCALE GENOMIC DNA]</scope>
    <source>
        <strain evidence="4 5">A2</strain>
    </source>
</reference>
<feature type="transmembrane region" description="Helical" evidence="3">
    <location>
        <begin position="434"/>
        <end position="459"/>
    </location>
</feature>
<feature type="non-terminal residue" evidence="4">
    <location>
        <position position="1"/>
    </location>
</feature>
<feature type="transmembrane region" description="Helical" evidence="3">
    <location>
        <begin position="480"/>
        <end position="499"/>
    </location>
</feature>
<feature type="transmembrane region" description="Helical" evidence="3">
    <location>
        <begin position="383"/>
        <end position="401"/>
    </location>
</feature>